<dbReference type="EMBL" id="GBEZ01012485">
    <property type="protein sequence ID" value="JAC73404.1"/>
    <property type="molecule type" value="Transcribed_RNA"/>
</dbReference>
<gene>
    <name evidence="2" type="ORF">TSPGSL018_28930</name>
</gene>
<organism evidence="2">
    <name type="scientific">Tetraselmis sp. GSL018</name>
    <dbReference type="NCBI Taxonomy" id="582737"/>
    <lineage>
        <taxon>Eukaryota</taxon>
        <taxon>Viridiplantae</taxon>
        <taxon>Chlorophyta</taxon>
        <taxon>core chlorophytes</taxon>
        <taxon>Chlorodendrophyceae</taxon>
        <taxon>Chlorodendrales</taxon>
        <taxon>Chlorodendraceae</taxon>
        <taxon>Tetraselmis</taxon>
    </lineage>
</organism>
<proteinExistence type="predicted"/>
<dbReference type="AlphaFoldDB" id="A0A061RRI2"/>
<name>A0A061RRI2_9CHLO</name>
<feature type="non-terminal residue" evidence="2">
    <location>
        <position position="73"/>
    </location>
</feature>
<sequence>GGPSKEGRRGRSRGRREGAGQLPTTALALAWETDCRERGQGTSGQDERCFSRRDSQNLSLPAPTSPPTRACQR</sequence>
<evidence type="ECO:0000313" key="2">
    <source>
        <dbReference type="EMBL" id="JAC73404.1"/>
    </source>
</evidence>
<feature type="non-terminal residue" evidence="2">
    <location>
        <position position="1"/>
    </location>
</feature>
<feature type="compositionally biased region" description="Basic and acidic residues" evidence="1">
    <location>
        <begin position="33"/>
        <end position="55"/>
    </location>
</feature>
<reference evidence="2" key="1">
    <citation type="submission" date="2014-05" db="EMBL/GenBank/DDBJ databases">
        <title>The transcriptome of the halophilic microalga Tetraselmis sp. GSL018 isolated from the Great Salt Lake, Utah.</title>
        <authorList>
            <person name="Jinkerson R.E."/>
            <person name="D'Adamo S."/>
            <person name="Posewitz M.C."/>
        </authorList>
    </citation>
    <scope>NUCLEOTIDE SEQUENCE</scope>
    <source>
        <strain evidence="2">GSL018</strain>
    </source>
</reference>
<protein>
    <submittedName>
        <fullName evidence="2">Uncharacterized protein</fullName>
    </submittedName>
</protein>
<feature type="region of interest" description="Disordered" evidence="1">
    <location>
        <begin position="1"/>
        <end position="73"/>
    </location>
</feature>
<evidence type="ECO:0000256" key="1">
    <source>
        <dbReference type="SAM" id="MobiDB-lite"/>
    </source>
</evidence>
<accession>A0A061RRI2</accession>